<accession>A0A974CHZ7</accession>
<protein>
    <submittedName>
        <fullName evidence="1">Uncharacterized protein</fullName>
    </submittedName>
</protein>
<name>A0A974CHZ7_XENLA</name>
<reference evidence="2" key="1">
    <citation type="journal article" date="2016" name="Nature">
        <title>Genome evolution in the allotetraploid frog Xenopus laevis.</title>
        <authorList>
            <person name="Session A.M."/>
            <person name="Uno Y."/>
            <person name="Kwon T."/>
            <person name="Chapman J.A."/>
            <person name="Toyoda A."/>
            <person name="Takahashi S."/>
            <person name="Fukui A."/>
            <person name="Hikosaka A."/>
            <person name="Suzuki A."/>
            <person name="Kondo M."/>
            <person name="van Heeringen S.J."/>
            <person name="Quigley I."/>
            <person name="Heinz S."/>
            <person name="Ogino H."/>
            <person name="Ochi H."/>
            <person name="Hellsten U."/>
            <person name="Lyons J.B."/>
            <person name="Simakov O."/>
            <person name="Putnam N."/>
            <person name="Stites J."/>
            <person name="Kuroki Y."/>
            <person name="Tanaka T."/>
            <person name="Michiue T."/>
            <person name="Watanabe M."/>
            <person name="Bogdanovic O."/>
            <person name="Lister R."/>
            <person name="Georgiou G."/>
            <person name="Paranjpe S.S."/>
            <person name="van Kruijsbergen I."/>
            <person name="Shu S."/>
            <person name="Carlson J."/>
            <person name="Kinoshita T."/>
            <person name="Ohta Y."/>
            <person name="Mawaribuchi S."/>
            <person name="Jenkins J."/>
            <person name="Grimwood J."/>
            <person name="Schmutz J."/>
            <person name="Mitros T."/>
            <person name="Mozaffari S.V."/>
            <person name="Suzuki Y."/>
            <person name="Haramoto Y."/>
            <person name="Yamamoto T.S."/>
            <person name="Takagi C."/>
            <person name="Heald R."/>
            <person name="Miller K."/>
            <person name="Haudenschild C."/>
            <person name="Kitzman J."/>
            <person name="Nakayama T."/>
            <person name="Izutsu Y."/>
            <person name="Robert J."/>
            <person name="Fortriede J."/>
            <person name="Burns K."/>
            <person name="Lotay V."/>
            <person name="Karimi K."/>
            <person name="Yasuoka Y."/>
            <person name="Dichmann D.S."/>
            <person name="Flajnik M.F."/>
            <person name="Houston D.W."/>
            <person name="Shendure J."/>
            <person name="DuPasquier L."/>
            <person name="Vize P.D."/>
            <person name="Zorn A.M."/>
            <person name="Ito M."/>
            <person name="Marcotte E.M."/>
            <person name="Wallingford J.B."/>
            <person name="Ito Y."/>
            <person name="Asashima M."/>
            <person name="Ueno N."/>
            <person name="Matsuda Y."/>
            <person name="Veenstra G.J."/>
            <person name="Fujiyama A."/>
            <person name="Harland R.M."/>
            <person name="Taira M."/>
            <person name="Rokhsar D.S."/>
        </authorList>
    </citation>
    <scope>NUCLEOTIDE SEQUENCE [LARGE SCALE GENOMIC DNA]</scope>
    <source>
        <strain evidence="2">J</strain>
    </source>
</reference>
<sequence length="123" mass="13800">MYGPIPIIWQPLYPYPMCQPSLPHSPYLIYLPFPMCQTLPYPIKLLTSPSSSLFLPPPFILFCSPFSFPVLPPFLGSILAGELLLNQNGGHTFLSKSWTVNEFGSPYLIFYPISHVPNSPLSN</sequence>
<dbReference type="AlphaFoldDB" id="A0A974CHZ7"/>
<evidence type="ECO:0000313" key="2">
    <source>
        <dbReference type="Proteomes" id="UP000694892"/>
    </source>
</evidence>
<proteinExistence type="predicted"/>
<evidence type="ECO:0000313" key="1">
    <source>
        <dbReference type="EMBL" id="OCT73784.1"/>
    </source>
</evidence>
<organism evidence="1 2">
    <name type="scientific">Xenopus laevis</name>
    <name type="common">African clawed frog</name>
    <dbReference type="NCBI Taxonomy" id="8355"/>
    <lineage>
        <taxon>Eukaryota</taxon>
        <taxon>Metazoa</taxon>
        <taxon>Chordata</taxon>
        <taxon>Craniata</taxon>
        <taxon>Vertebrata</taxon>
        <taxon>Euteleostomi</taxon>
        <taxon>Amphibia</taxon>
        <taxon>Batrachia</taxon>
        <taxon>Anura</taxon>
        <taxon>Pipoidea</taxon>
        <taxon>Pipidae</taxon>
        <taxon>Xenopodinae</taxon>
        <taxon>Xenopus</taxon>
        <taxon>Xenopus</taxon>
    </lineage>
</organism>
<dbReference type="Proteomes" id="UP000694892">
    <property type="component" value="Chromosome 6S"/>
</dbReference>
<gene>
    <name evidence="1" type="ORF">XELAEV_18032748mg</name>
</gene>
<dbReference type="EMBL" id="CM004477">
    <property type="protein sequence ID" value="OCT73784.1"/>
    <property type="molecule type" value="Genomic_DNA"/>
</dbReference>